<dbReference type="EnsemblProtists" id="EOD34846">
    <property type="protein sequence ID" value="EOD34846"/>
    <property type="gene ID" value="EMIHUDRAFT_228113"/>
</dbReference>
<name>A0A0D3KGG1_EMIH1</name>
<dbReference type="eggNOG" id="KOG1387">
    <property type="taxonomic scope" value="Eukaryota"/>
</dbReference>
<dbReference type="PANTHER" id="PTHR45919">
    <property type="entry name" value="GDP-MAN:MAN(3)GLCNAC(2)-PP-DOL ALPHA-1,2-MANNOSYLTRANSFERASE"/>
    <property type="match status" value="1"/>
</dbReference>
<dbReference type="GO" id="GO:0006487">
    <property type="term" value="P:protein N-linked glycosylation"/>
    <property type="evidence" value="ECO:0007669"/>
    <property type="project" value="TreeGrafter"/>
</dbReference>
<evidence type="ECO:0000256" key="1">
    <source>
        <dbReference type="ARBA" id="ARBA00004586"/>
    </source>
</evidence>
<dbReference type="InterPro" id="IPR038013">
    <property type="entry name" value="ALG11"/>
</dbReference>
<evidence type="ECO:0000256" key="2">
    <source>
        <dbReference type="ARBA" id="ARBA00022679"/>
    </source>
</evidence>
<keyword evidence="6" id="KW-1185">Reference proteome</keyword>
<dbReference type="InterPro" id="IPR031814">
    <property type="entry name" value="ALG11_N"/>
</dbReference>
<evidence type="ECO:0000259" key="4">
    <source>
        <dbReference type="Pfam" id="PF15924"/>
    </source>
</evidence>
<dbReference type="Proteomes" id="UP000013827">
    <property type="component" value="Unassembled WGS sequence"/>
</dbReference>
<dbReference type="AlphaFoldDB" id="A0A0D3KGG1"/>
<feature type="domain" description="ALG11 mannosyltransferase N-terminal" evidence="4">
    <location>
        <begin position="36"/>
        <end position="218"/>
    </location>
</feature>
<dbReference type="RefSeq" id="XP_005787275.1">
    <property type="nucleotide sequence ID" value="XM_005787218.1"/>
</dbReference>
<proteinExistence type="predicted"/>
<dbReference type="PaxDb" id="2903-EOD34846"/>
<dbReference type="OMA" id="HEIFILV"/>
<keyword evidence="3" id="KW-0256">Endoplasmic reticulum</keyword>
<organism evidence="5 6">
    <name type="scientific">Emiliania huxleyi (strain CCMP1516)</name>
    <dbReference type="NCBI Taxonomy" id="280463"/>
    <lineage>
        <taxon>Eukaryota</taxon>
        <taxon>Haptista</taxon>
        <taxon>Haptophyta</taxon>
        <taxon>Prymnesiophyceae</taxon>
        <taxon>Isochrysidales</taxon>
        <taxon>Noelaerhabdaceae</taxon>
        <taxon>Emiliania</taxon>
    </lineage>
</organism>
<reference evidence="6" key="1">
    <citation type="journal article" date="2013" name="Nature">
        <title>Pan genome of the phytoplankton Emiliania underpins its global distribution.</title>
        <authorList>
            <person name="Read B.A."/>
            <person name="Kegel J."/>
            <person name="Klute M.J."/>
            <person name="Kuo A."/>
            <person name="Lefebvre S.C."/>
            <person name="Maumus F."/>
            <person name="Mayer C."/>
            <person name="Miller J."/>
            <person name="Monier A."/>
            <person name="Salamov A."/>
            <person name="Young J."/>
            <person name="Aguilar M."/>
            <person name="Claverie J.M."/>
            <person name="Frickenhaus S."/>
            <person name="Gonzalez K."/>
            <person name="Herman E.K."/>
            <person name="Lin Y.C."/>
            <person name="Napier J."/>
            <person name="Ogata H."/>
            <person name="Sarno A.F."/>
            <person name="Shmutz J."/>
            <person name="Schroeder D."/>
            <person name="de Vargas C."/>
            <person name="Verret F."/>
            <person name="von Dassow P."/>
            <person name="Valentin K."/>
            <person name="Van de Peer Y."/>
            <person name="Wheeler G."/>
            <person name="Dacks J.B."/>
            <person name="Delwiche C.F."/>
            <person name="Dyhrman S.T."/>
            <person name="Glockner G."/>
            <person name="John U."/>
            <person name="Richards T."/>
            <person name="Worden A.Z."/>
            <person name="Zhang X."/>
            <person name="Grigoriev I.V."/>
            <person name="Allen A.E."/>
            <person name="Bidle K."/>
            <person name="Borodovsky M."/>
            <person name="Bowler C."/>
            <person name="Brownlee C."/>
            <person name="Cock J.M."/>
            <person name="Elias M."/>
            <person name="Gladyshev V.N."/>
            <person name="Groth M."/>
            <person name="Guda C."/>
            <person name="Hadaegh A."/>
            <person name="Iglesias-Rodriguez M.D."/>
            <person name="Jenkins J."/>
            <person name="Jones B.M."/>
            <person name="Lawson T."/>
            <person name="Leese F."/>
            <person name="Lindquist E."/>
            <person name="Lobanov A."/>
            <person name="Lomsadze A."/>
            <person name="Malik S.B."/>
            <person name="Marsh M.E."/>
            <person name="Mackinder L."/>
            <person name="Mock T."/>
            <person name="Mueller-Roeber B."/>
            <person name="Pagarete A."/>
            <person name="Parker M."/>
            <person name="Probert I."/>
            <person name="Quesneville H."/>
            <person name="Raines C."/>
            <person name="Rensing S.A."/>
            <person name="Riano-Pachon D.M."/>
            <person name="Richier S."/>
            <person name="Rokitta S."/>
            <person name="Shiraiwa Y."/>
            <person name="Soanes D.M."/>
            <person name="van der Giezen M."/>
            <person name="Wahlund T.M."/>
            <person name="Williams B."/>
            <person name="Wilson W."/>
            <person name="Wolfe G."/>
            <person name="Wurch L.L."/>
        </authorList>
    </citation>
    <scope>NUCLEOTIDE SEQUENCE</scope>
</reference>
<evidence type="ECO:0000256" key="3">
    <source>
        <dbReference type="ARBA" id="ARBA00022824"/>
    </source>
</evidence>
<dbReference type="GO" id="GO:0004377">
    <property type="term" value="F:GDP-Man:Man(3)GlcNAc(2)-PP-Dol alpha-1,2-mannosyltransferase activity"/>
    <property type="evidence" value="ECO:0007669"/>
    <property type="project" value="InterPro"/>
</dbReference>
<dbReference type="GeneID" id="17280116"/>
<dbReference type="HOGENOM" id="CLU_1024644_0_0_1"/>
<dbReference type="PANTHER" id="PTHR45919:SF1">
    <property type="entry name" value="GDP-MAN:MAN(3)GLCNAC(2)-PP-DOL ALPHA-1,2-MANNOSYLTRANSFERASE"/>
    <property type="match status" value="1"/>
</dbReference>
<sequence length="273" mass="28702">MSTLFAPLLFAPLALLLALLSACLLSLRLRVVRARRVLGVLHPYANDGGGGERVLWVALRELLARHQLQGWRVVVYTGDAASDDEIRAATLSRFGVDVPESVEFVRLRSRRVVEPSSYPVATLLGQAVGSLLLLLEALARAPPSVLLDTTGYGYCYAAAKALGVRRVGAVERRAGAHNNAARIASSPALTSLKLAYYRALAAAYGASGAAADVVVANGESGARPQMQRARLEAWPPPPPSARLVDGGPPPLALARCGPPAAEAFCAEAGRLLA</sequence>
<reference evidence="5" key="2">
    <citation type="submission" date="2024-10" db="UniProtKB">
        <authorList>
            <consortium name="EnsemblProtists"/>
        </authorList>
    </citation>
    <scope>IDENTIFICATION</scope>
</reference>
<evidence type="ECO:0000313" key="6">
    <source>
        <dbReference type="Proteomes" id="UP000013827"/>
    </source>
</evidence>
<evidence type="ECO:0000313" key="5">
    <source>
        <dbReference type="EnsemblProtists" id="EOD34846"/>
    </source>
</evidence>
<accession>A0A0D3KGG1</accession>
<dbReference type="GO" id="GO:0005789">
    <property type="term" value="C:endoplasmic reticulum membrane"/>
    <property type="evidence" value="ECO:0007669"/>
    <property type="project" value="UniProtKB-SubCell"/>
</dbReference>
<dbReference type="Pfam" id="PF15924">
    <property type="entry name" value="ALG11_N"/>
    <property type="match status" value="1"/>
</dbReference>
<keyword evidence="2" id="KW-0808">Transferase</keyword>
<protein>
    <recommendedName>
        <fullName evidence="4">ALG11 mannosyltransferase N-terminal domain-containing protein</fullName>
    </recommendedName>
</protein>
<dbReference type="KEGG" id="ehx:EMIHUDRAFT_228113"/>
<comment type="subcellular location">
    <subcellularLocation>
        <location evidence="1">Endoplasmic reticulum membrane</location>
    </subcellularLocation>
</comment>
<dbReference type="STRING" id="2903.R1FH34"/>